<proteinExistence type="predicted"/>
<gene>
    <name evidence="3" type="ORF">CTheo_8592</name>
</gene>
<organism evidence="3 4">
    <name type="scientific">Ceratobasidium theobromae</name>
    <dbReference type="NCBI Taxonomy" id="1582974"/>
    <lineage>
        <taxon>Eukaryota</taxon>
        <taxon>Fungi</taxon>
        <taxon>Dikarya</taxon>
        <taxon>Basidiomycota</taxon>
        <taxon>Agaricomycotina</taxon>
        <taxon>Agaricomycetes</taxon>
        <taxon>Cantharellales</taxon>
        <taxon>Ceratobasidiaceae</taxon>
        <taxon>Ceratobasidium</taxon>
    </lineage>
</organism>
<protein>
    <submittedName>
        <fullName evidence="3">Uncharacterized protein</fullName>
    </submittedName>
</protein>
<dbReference type="EMBL" id="SSOP01000648">
    <property type="protein sequence ID" value="KAB5587964.1"/>
    <property type="molecule type" value="Genomic_DNA"/>
</dbReference>
<dbReference type="OrthoDB" id="3249068at2759"/>
<accession>A0A5N5Q8G7</accession>
<keyword evidence="4" id="KW-1185">Reference proteome</keyword>
<feature type="coiled-coil region" evidence="1">
    <location>
        <begin position="42"/>
        <end position="69"/>
    </location>
</feature>
<evidence type="ECO:0000313" key="3">
    <source>
        <dbReference type="EMBL" id="KAB5587964.1"/>
    </source>
</evidence>
<name>A0A5N5Q8G7_9AGAM</name>
<comment type="caution">
    <text evidence="3">The sequence shown here is derived from an EMBL/GenBank/DDBJ whole genome shotgun (WGS) entry which is preliminary data.</text>
</comment>
<dbReference type="AlphaFoldDB" id="A0A5N5Q8G7"/>
<reference evidence="3 4" key="1">
    <citation type="journal article" date="2019" name="Fungal Biol. Biotechnol.">
        <title>Draft genome sequence of fastidious pathogen Ceratobasidium theobromae, which causes vascular-streak dieback in Theobroma cacao.</title>
        <authorList>
            <person name="Ali S.S."/>
            <person name="Asman A."/>
            <person name="Shao J."/>
            <person name="Firmansyah A.P."/>
            <person name="Susilo A.W."/>
            <person name="Rosmana A."/>
            <person name="McMahon P."/>
            <person name="Junaid M."/>
            <person name="Guest D."/>
            <person name="Kheng T.Y."/>
            <person name="Meinhardt L.W."/>
            <person name="Bailey B.A."/>
        </authorList>
    </citation>
    <scope>NUCLEOTIDE SEQUENCE [LARGE SCALE GENOMIC DNA]</scope>
    <source>
        <strain evidence="3 4">CT2</strain>
    </source>
</reference>
<evidence type="ECO:0000256" key="1">
    <source>
        <dbReference type="SAM" id="Coils"/>
    </source>
</evidence>
<keyword evidence="1" id="KW-0175">Coiled coil</keyword>
<feature type="region of interest" description="Disordered" evidence="2">
    <location>
        <begin position="372"/>
        <end position="413"/>
    </location>
</feature>
<evidence type="ECO:0000256" key="2">
    <source>
        <dbReference type="SAM" id="MobiDB-lite"/>
    </source>
</evidence>
<evidence type="ECO:0000313" key="4">
    <source>
        <dbReference type="Proteomes" id="UP000383932"/>
    </source>
</evidence>
<feature type="coiled-coil region" evidence="1">
    <location>
        <begin position="267"/>
        <end position="302"/>
    </location>
</feature>
<sequence length="763" mass="87353">MQSTSNVTPQPLEFDWGTQSALIAGSQAVSNPASRADRRQNISIATHDLELARKEIAEAKALSLEAMREIIQQVALDPLHRTELDQTRMELYERHLIGCGFLRFAGLESIRGFVLVSNDPNRRVNPRPKQISHIEKLKMSIMESKNDWRYPIIISVSESLLDDKVMKELHAHPPFQQFSNPPLFTLNNIGPEEQQLRREIFWEHELSAPDERFLTREEMDHKKLRMIELMEKRPRATLVNGNHRIHAMLDLAQSFEPIREQVIQLQKDLAQNKIAERREEIQEELNEKLAEMQAEMNRHTWQVIVFKDTTPDELLNELARNHESAPQLAPGPKERAWMHACEIEAIYHRIRSMHPNETHAESMDRCHFELQRRSKNPGVSEESEQPTGELSTAKGKGKAKAAGTKIKGSSEGSEMYQRITTEPVLLEMLLHTKACMWAYTMLLNRSQVSVMLQPTGGAFAARFWMALDLLQKLANTPRNAAFAGVDNILQSTQADIFEGHAEVVPFWRELHKVQEKIPIGLQFYGDELSAEFEKCWVEHFGIKKSEDSEFTDQDWDRADVVCKIRKIYDNWGQILETTYEQPAVIKLGQNARIYARLPLYDHPQFERAEYGIPDLDTSDCFFVRATLPTKGIATQWARLSQELEGNEAAIELQEFLIDRHKLMWVKGSGDAATKPNANWYHSGRGTLHIVLAFAQNDTLGCMASRLDGVSTISQLRAMGLLAESPGSGVTNRIGWRDIYTWASGRDLAHWPHRVWWVVGWQAV</sequence>
<dbReference type="Proteomes" id="UP000383932">
    <property type="component" value="Unassembled WGS sequence"/>
</dbReference>